<proteinExistence type="predicted"/>
<keyword evidence="4" id="KW-0862">Zinc</keyword>
<dbReference type="GO" id="GO:0046872">
    <property type="term" value="F:metal ion binding"/>
    <property type="evidence" value="ECO:0007669"/>
    <property type="project" value="UniProtKB-KW"/>
</dbReference>
<dbReference type="GeneID" id="93460986"/>
<protein>
    <recommendedName>
        <fullName evidence="7">3-keto-5-aminohexanoate cleavage enzyme</fullName>
    </recommendedName>
</protein>
<dbReference type="PANTHER" id="PTHR37418:SF2">
    <property type="entry name" value="3-KETO-5-AMINOHEXANOATE CLEAVAGE ENZYME"/>
    <property type="match status" value="1"/>
</dbReference>
<evidence type="ECO:0000256" key="1">
    <source>
        <dbReference type="ARBA" id="ARBA00001947"/>
    </source>
</evidence>
<name>A0A2U9PZI0_MYCSE</name>
<organism evidence="5 6">
    <name type="scientific">Mycolicibacterium smegmatis (strain MKD8)</name>
    <name type="common">Mycobacterium smegmatis</name>
    <dbReference type="NCBI Taxonomy" id="1214915"/>
    <lineage>
        <taxon>Bacteria</taxon>
        <taxon>Bacillati</taxon>
        <taxon>Actinomycetota</taxon>
        <taxon>Actinomycetes</taxon>
        <taxon>Mycobacteriales</taxon>
        <taxon>Mycobacteriaceae</taxon>
        <taxon>Mycolicibacterium</taxon>
    </lineage>
</organism>
<accession>A0A2U9PZI0</accession>
<dbReference type="InterPro" id="IPR013785">
    <property type="entry name" value="Aldolase_TIM"/>
</dbReference>
<evidence type="ECO:0000313" key="5">
    <source>
        <dbReference type="EMBL" id="AWT57193.1"/>
    </source>
</evidence>
<dbReference type="PANTHER" id="PTHR37418">
    <property type="entry name" value="3-KETO-5-AMINOHEXANOATE CLEAVAGE ENZYME-RELATED"/>
    <property type="match status" value="1"/>
</dbReference>
<keyword evidence="3" id="KW-0479">Metal-binding</keyword>
<evidence type="ECO:0000313" key="6">
    <source>
        <dbReference type="Proteomes" id="UP000011200"/>
    </source>
</evidence>
<evidence type="ECO:0000256" key="4">
    <source>
        <dbReference type="ARBA" id="ARBA00022833"/>
    </source>
</evidence>
<dbReference type="RefSeq" id="WP_003897784.1">
    <property type="nucleotide sequence ID" value="NZ_CP027541.1"/>
</dbReference>
<evidence type="ECO:0000256" key="3">
    <source>
        <dbReference type="ARBA" id="ARBA00022723"/>
    </source>
</evidence>
<dbReference type="Proteomes" id="UP000011200">
    <property type="component" value="Chromosome"/>
</dbReference>
<comment type="cofactor">
    <cofactor evidence="1">
        <name>Zn(2+)</name>
        <dbReference type="ChEBI" id="CHEBI:29105"/>
    </cofactor>
</comment>
<dbReference type="Pfam" id="PF05853">
    <property type="entry name" value="BKACE"/>
    <property type="match status" value="1"/>
</dbReference>
<dbReference type="InterPro" id="IPR008567">
    <property type="entry name" value="BKACE"/>
</dbReference>
<dbReference type="GO" id="GO:0043720">
    <property type="term" value="F:3-keto-5-aminohexanoate cleavage activity"/>
    <property type="evidence" value="ECO:0007669"/>
    <property type="project" value="InterPro"/>
</dbReference>
<evidence type="ECO:0000256" key="2">
    <source>
        <dbReference type="ARBA" id="ARBA00022679"/>
    </source>
</evidence>
<reference evidence="6" key="2">
    <citation type="submission" date="2018-03" db="EMBL/GenBank/DDBJ databases">
        <authorList>
            <person name="Derbyshire K."/>
            <person name="Gray T.A."/>
            <person name="Champion M."/>
        </authorList>
    </citation>
    <scope>NUCLEOTIDE SEQUENCE [LARGE SCALE GENOMIC DNA]</scope>
    <source>
        <strain evidence="6">MKD8</strain>
    </source>
</reference>
<gene>
    <name evidence="5" type="ORF">D806_062600</name>
</gene>
<dbReference type="EMBL" id="CP027541">
    <property type="protein sequence ID" value="AWT57193.1"/>
    <property type="molecule type" value="Genomic_DNA"/>
</dbReference>
<dbReference type="AlphaFoldDB" id="A0A2U9PZI0"/>
<sequence length="312" mass="33931">MNQSMNDKVIITCAVTGGMTVPAQSKAIPITVDEIVRAGVEAAEAGAAVLHVHVREETTGRPVADLDLFERALTELKKNTDAVIQPTTGGGRGMTVEERASVLKFRPEMATFNAGSFNFGLFPVAARDLPFADWERDYLEGTTDYIFKNTFADMTYMAEQMRQSETRPEIEVYDVGHIYNLEQLVKDGVLEPPFNLQFVLGVLGANAAEPDQLIHMLRTAERVFGRDAFTWSAAGVGYRGEFGLAALSLILGGNVRVGLEDNLRITRTENATSNAQLVRKAVDLAATFDRAPATPDEARQFLGLKGAAAVGF</sequence>
<keyword evidence="2" id="KW-0808">Transferase</keyword>
<reference evidence="5 6" key="1">
    <citation type="journal article" date="2013" name="Genome Announc.">
        <title>Draft genome sequence of MKD8, a conjugal recipient Mycobacterium smegmatis strain.</title>
        <authorList>
            <person name="Gray T.A."/>
            <person name="Palumbo M.J."/>
            <person name="Derbyshire K.M."/>
        </authorList>
    </citation>
    <scope>NUCLEOTIDE SEQUENCE [LARGE SCALE GENOMIC DNA]</scope>
    <source>
        <strain evidence="5 6">MKD8</strain>
    </source>
</reference>
<dbReference type="Gene3D" id="3.20.20.70">
    <property type="entry name" value="Aldolase class I"/>
    <property type="match status" value="1"/>
</dbReference>
<evidence type="ECO:0008006" key="7">
    <source>
        <dbReference type="Google" id="ProtNLM"/>
    </source>
</evidence>